<dbReference type="EMBL" id="BARW01002282">
    <property type="protein sequence ID" value="GAI69958.1"/>
    <property type="molecule type" value="Genomic_DNA"/>
</dbReference>
<proteinExistence type="predicted"/>
<feature type="non-terminal residue" evidence="3">
    <location>
        <position position="96"/>
    </location>
</feature>
<protein>
    <recommendedName>
        <fullName evidence="2">CBS domain-containing protein</fullName>
    </recommendedName>
</protein>
<comment type="caution">
    <text evidence="3">The sequence shown here is derived from an EMBL/GenBank/DDBJ whole genome shotgun (WGS) entry which is preliminary data.</text>
</comment>
<evidence type="ECO:0000259" key="2">
    <source>
        <dbReference type="PROSITE" id="PS51371"/>
    </source>
</evidence>
<dbReference type="PROSITE" id="PS51371">
    <property type="entry name" value="CBS"/>
    <property type="match status" value="1"/>
</dbReference>
<evidence type="ECO:0000256" key="1">
    <source>
        <dbReference type="ARBA" id="ARBA00023122"/>
    </source>
</evidence>
<dbReference type="SUPFAM" id="SSF54631">
    <property type="entry name" value="CBS-domain pair"/>
    <property type="match status" value="1"/>
</dbReference>
<dbReference type="InterPro" id="IPR051257">
    <property type="entry name" value="Diverse_CBS-Domain"/>
</dbReference>
<gene>
    <name evidence="3" type="ORF">S12H4_06487</name>
</gene>
<accession>X1QP16</accession>
<name>X1QP16_9ZZZZ</name>
<reference evidence="3" key="1">
    <citation type="journal article" date="2014" name="Front. Microbiol.">
        <title>High frequency of phylogenetically diverse reductive dehalogenase-homologous genes in deep subseafloor sedimentary metagenomes.</title>
        <authorList>
            <person name="Kawai M."/>
            <person name="Futagami T."/>
            <person name="Toyoda A."/>
            <person name="Takaki Y."/>
            <person name="Nishi S."/>
            <person name="Hori S."/>
            <person name="Arai W."/>
            <person name="Tsubouchi T."/>
            <person name="Morono Y."/>
            <person name="Uchiyama I."/>
            <person name="Ito T."/>
            <person name="Fujiyama A."/>
            <person name="Inagaki F."/>
            <person name="Takami H."/>
        </authorList>
    </citation>
    <scope>NUCLEOTIDE SEQUENCE</scope>
    <source>
        <strain evidence="3">Expedition CK06-06</strain>
    </source>
</reference>
<dbReference type="SMART" id="SM00116">
    <property type="entry name" value="CBS"/>
    <property type="match status" value="1"/>
</dbReference>
<dbReference type="Pfam" id="PF00571">
    <property type="entry name" value="CBS"/>
    <property type="match status" value="1"/>
</dbReference>
<dbReference type="PANTHER" id="PTHR43080">
    <property type="entry name" value="CBS DOMAIN-CONTAINING PROTEIN CBSX3, MITOCHONDRIAL"/>
    <property type="match status" value="1"/>
</dbReference>
<dbReference type="Gene3D" id="3.10.580.10">
    <property type="entry name" value="CBS-domain"/>
    <property type="match status" value="1"/>
</dbReference>
<keyword evidence="1" id="KW-0129">CBS domain</keyword>
<sequence>MKKILVADIMTRDPIIINPDTDLLECARKMVKKKVGSLLIVDKKKLVGFISRQDILWALIKKSKKDLKDIKAIDISPKKIATTKPSATIKEVLSKM</sequence>
<evidence type="ECO:0000313" key="3">
    <source>
        <dbReference type="EMBL" id="GAI69958.1"/>
    </source>
</evidence>
<dbReference type="InterPro" id="IPR000644">
    <property type="entry name" value="CBS_dom"/>
</dbReference>
<dbReference type="AlphaFoldDB" id="X1QP16"/>
<dbReference type="InterPro" id="IPR046342">
    <property type="entry name" value="CBS_dom_sf"/>
</dbReference>
<organism evidence="3">
    <name type="scientific">marine sediment metagenome</name>
    <dbReference type="NCBI Taxonomy" id="412755"/>
    <lineage>
        <taxon>unclassified sequences</taxon>
        <taxon>metagenomes</taxon>
        <taxon>ecological metagenomes</taxon>
    </lineage>
</organism>
<dbReference type="PANTHER" id="PTHR43080:SF2">
    <property type="entry name" value="CBS DOMAIN-CONTAINING PROTEIN"/>
    <property type="match status" value="1"/>
</dbReference>
<feature type="domain" description="CBS" evidence="2">
    <location>
        <begin position="10"/>
        <end position="67"/>
    </location>
</feature>